<sequence>MNPGFCGSSPAGFCGSSPALCRKLLQPAEEAGLPQHSESTATRTSVRGTSHILHPSCLQRNAPTSPWDPTCGPLPRHALSPVPDAGYGFLQPAQAEMFARQQEMLRKQNLARLELENLHRQRVLGDQLALPPSLPPDHPALRSLHDIPEGHPLREELSRRSAMLVLRHNNTPLLSLNHQGAAGSSAPRTRLAQELPQRGHGRGTRTGASRRGPGTSRGRAAAGRGGADRPDEEMKDSESDAEAGEELPKADGHGLPAELCQGKEAAKACEGAKEPGEVSGRLSAPCSSVGAESPATPLRPGAREDRGQVPGFGVVPPLPALPAQTFPFGFPYTSPYLHTALRPPLGRGRPHGQPVPGRRGGGPGGGHQQVDRGGGLRLRGQPGGCAEYTQVFREQAIDGETLPLLTEEHLLNNMGLKLGPALKIRSQVARRIGRILCMTSFPLAFPLPPSALRPRTGTPCPWRTGPLRRQPPPPTADWPSAAPRPNRRTGARRLEAAILETQKQ</sequence>
<dbReference type="GO" id="GO:0003682">
    <property type="term" value="F:chromatin binding"/>
    <property type="evidence" value="ECO:0007669"/>
    <property type="project" value="TreeGrafter"/>
</dbReference>
<feature type="domain" description="SAM" evidence="2">
    <location>
        <begin position="384"/>
        <end position="428"/>
    </location>
</feature>
<dbReference type="GO" id="GO:0005634">
    <property type="term" value="C:nucleus"/>
    <property type="evidence" value="ECO:0007669"/>
    <property type="project" value="TreeGrafter"/>
</dbReference>
<feature type="region of interest" description="Disordered" evidence="1">
    <location>
        <begin position="344"/>
        <end position="376"/>
    </location>
</feature>
<dbReference type="PANTHER" id="PTHR12247:SF67">
    <property type="entry name" value="STERILE ALPHA MOTIF DOMAIN-CONTAINING PROTEIN 11"/>
    <property type="match status" value="1"/>
</dbReference>
<dbReference type="EMBL" id="JAFIRN010000012">
    <property type="protein sequence ID" value="KAG5838793.1"/>
    <property type="molecule type" value="Genomic_DNA"/>
</dbReference>
<evidence type="ECO:0000313" key="4">
    <source>
        <dbReference type="Proteomes" id="UP001044222"/>
    </source>
</evidence>
<accession>A0A9D3M4Z6</accession>
<dbReference type="Pfam" id="PF00536">
    <property type="entry name" value="SAM_1"/>
    <property type="match status" value="1"/>
</dbReference>
<keyword evidence="4" id="KW-1185">Reference proteome</keyword>
<feature type="compositionally biased region" description="Low complexity" evidence="1">
    <location>
        <begin position="205"/>
        <end position="222"/>
    </location>
</feature>
<feature type="compositionally biased region" description="Acidic residues" evidence="1">
    <location>
        <begin position="230"/>
        <end position="245"/>
    </location>
</feature>
<reference evidence="3" key="1">
    <citation type="submission" date="2021-01" db="EMBL/GenBank/DDBJ databases">
        <title>A chromosome-scale assembly of European eel, Anguilla anguilla.</title>
        <authorList>
            <person name="Henkel C."/>
            <person name="Jong-Raadsen S.A."/>
            <person name="Dufour S."/>
            <person name="Weltzien F.-A."/>
            <person name="Palstra A.P."/>
            <person name="Pelster B."/>
            <person name="Spaink H.P."/>
            <person name="Van Den Thillart G.E."/>
            <person name="Jansen H."/>
            <person name="Zahm M."/>
            <person name="Klopp C."/>
            <person name="Cedric C."/>
            <person name="Louis A."/>
            <person name="Berthelot C."/>
            <person name="Parey E."/>
            <person name="Roest Crollius H."/>
            <person name="Montfort J."/>
            <person name="Robinson-Rechavi M."/>
            <person name="Bucao C."/>
            <person name="Bouchez O."/>
            <person name="Gislard M."/>
            <person name="Lluch J."/>
            <person name="Milhes M."/>
            <person name="Lampietro C."/>
            <person name="Lopez Roques C."/>
            <person name="Donnadieu C."/>
            <person name="Braasch I."/>
            <person name="Desvignes T."/>
            <person name="Postlethwait J."/>
            <person name="Bobe J."/>
            <person name="Guiguen Y."/>
            <person name="Dirks R."/>
        </authorList>
    </citation>
    <scope>NUCLEOTIDE SEQUENCE</scope>
    <source>
        <strain evidence="3">Tag_6206</strain>
        <tissue evidence="3">Liver</tissue>
    </source>
</reference>
<feature type="region of interest" description="Disordered" evidence="1">
    <location>
        <begin position="455"/>
        <end position="492"/>
    </location>
</feature>
<dbReference type="Proteomes" id="UP001044222">
    <property type="component" value="Chromosome 12"/>
</dbReference>
<dbReference type="InterPro" id="IPR050548">
    <property type="entry name" value="PcG_chromatin_remod_factors"/>
</dbReference>
<dbReference type="Gene3D" id="1.10.150.50">
    <property type="entry name" value="Transcription Factor, Ets-1"/>
    <property type="match status" value="1"/>
</dbReference>
<dbReference type="GO" id="GO:0042393">
    <property type="term" value="F:histone binding"/>
    <property type="evidence" value="ECO:0007669"/>
    <property type="project" value="TreeGrafter"/>
</dbReference>
<dbReference type="InterPro" id="IPR001660">
    <property type="entry name" value="SAM"/>
</dbReference>
<evidence type="ECO:0000259" key="2">
    <source>
        <dbReference type="Pfam" id="PF00536"/>
    </source>
</evidence>
<dbReference type="AlphaFoldDB" id="A0A9D3M4Z6"/>
<proteinExistence type="predicted"/>
<evidence type="ECO:0000256" key="1">
    <source>
        <dbReference type="SAM" id="MobiDB-lite"/>
    </source>
</evidence>
<dbReference type="InterPro" id="IPR013761">
    <property type="entry name" value="SAM/pointed_sf"/>
</dbReference>
<feature type="region of interest" description="Disordered" evidence="1">
    <location>
        <begin position="271"/>
        <end position="305"/>
    </location>
</feature>
<organism evidence="3 4">
    <name type="scientific">Anguilla anguilla</name>
    <name type="common">European freshwater eel</name>
    <name type="synonym">Muraena anguilla</name>
    <dbReference type="NCBI Taxonomy" id="7936"/>
    <lineage>
        <taxon>Eukaryota</taxon>
        <taxon>Metazoa</taxon>
        <taxon>Chordata</taxon>
        <taxon>Craniata</taxon>
        <taxon>Vertebrata</taxon>
        <taxon>Euteleostomi</taxon>
        <taxon>Actinopterygii</taxon>
        <taxon>Neopterygii</taxon>
        <taxon>Teleostei</taxon>
        <taxon>Anguilliformes</taxon>
        <taxon>Anguillidae</taxon>
        <taxon>Anguilla</taxon>
    </lineage>
</organism>
<feature type="region of interest" description="Disordered" evidence="1">
    <location>
        <begin position="194"/>
        <end position="256"/>
    </location>
</feature>
<protein>
    <recommendedName>
        <fullName evidence="2">SAM domain-containing protein</fullName>
    </recommendedName>
</protein>
<dbReference type="SUPFAM" id="SSF47769">
    <property type="entry name" value="SAM/Pointed domain"/>
    <property type="match status" value="1"/>
</dbReference>
<comment type="caution">
    <text evidence="3">The sequence shown here is derived from an EMBL/GenBank/DDBJ whole genome shotgun (WGS) entry which is preliminary data.</text>
</comment>
<feature type="compositionally biased region" description="Gly residues" evidence="1">
    <location>
        <begin position="358"/>
        <end position="376"/>
    </location>
</feature>
<name>A0A9D3M4Z6_ANGAN</name>
<gene>
    <name evidence="3" type="ORF">ANANG_G00227360</name>
</gene>
<evidence type="ECO:0000313" key="3">
    <source>
        <dbReference type="EMBL" id="KAG5838793.1"/>
    </source>
</evidence>
<dbReference type="PANTHER" id="PTHR12247">
    <property type="entry name" value="POLYCOMB GROUP PROTEIN"/>
    <property type="match status" value="1"/>
</dbReference>
<dbReference type="GO" id="GO:0045892">
    <property type="term" value="P:negative regulation of DNA-templated transcription"/>
    <property type="evidence" value="ECO:0007669"/>
    <property type="project" value="TreeGrafter"/>
</dbReference>